<protein>
    <recommendedName>
        <fullName evidence="1">Methyltransferase domain-containing protein</fullName>
    </recommendedName>
</protein>
<feature type="non-terminal residue" evidence="2">
    <location>
        <position position="228"/>
    </location>
</feature>
<feature type="non-terminal residue" evidence="2">
    <location>
        <position position="1"/>
    </location>
</feature>
<dbReference type="SUPFAM" id="SSF53335">
    <property type="entry name" value="S-adenosyl-L-methionine-dependent methyltransferases"/>
    <property type="match status" value="1"/>
</dbReference>
<dbReference type="InterPro" id="IPR041698">
    <property type="entry name" value="Methyltransf_25"/>
</dbReference>
<dbReference type="InterPro" id="IPR029063">
    <property type="entry name" value="SAM-dependent_MTases_sf"/>
</dbReference>
<reference evidence="2" key="1">
    <citation type="submission" date="2018-05" db="EMBL/GenBank/DDBJ databases">
        <authorList>
            <person name="Lanie J.A."/>
            <person name="Ng W.-L."/>
            <person name="Kazmierczak K.M."/>
            <person name="Andrzejewski T.M."/>
            <person name="Davidsen T.M."/>
            <person name="Wayne K.J."/>
            <person name="Tettelin H."/>
            <person name="Glass J.I."/>
            <person name="Rusch D."/>
            <person name="Podicherti R."/>
            <person name="Tsui H.-C.T."/>
            <person name="Winkler M.E."/>
        </authorList>
    </citation>
    <scope>NUCLEOTIDE SEQUENCE</scope>
</reference>
<feature type="domain" description="Methyltransferase" evidence="1">
    <location>
        <begin position="44"/>
        <end position="140"/>
    </location>
</feature>
<dbReference type="AlphaFoldDB" id="A0A382WPV1"/>
<gene>
    <name evidence="2" type="ORF">METZ01_LOCUS413553</name>
</gene>
<name>A0A382WPV1_9ZZZZ</name>
<proteinExistence type="predicted"/>
<accession>A0A382WPV1</accession>
<dbReference type="CDD" id="cd02440">
    <property type="entry name" value="AdoMet_MTases"/>
    <property type="match status" value="1"/>
</dbReference>
<dbReference type="Pfam" id="PF13649">
    <property type="entry name" value="Methyltransf_25"/>
    <property type="match status" value="1"/>
</dbReference>
<evidence type="ECO:0000259" key="1">
    <source>
        <dbReference type="Pfam" id="PF13649"/>
    </source>
</evidence>
<sequence>VVKPAADFDSLARWYRWLEYAAFGRALERCRFALLPALEDARRVLILGEGDGRFLQKLLSINSTARIDVIETSAVMLKLARGRLSDEEARRVKFHLADARNWGFPEAEYDAIVTCFFLDCFTPKTLANLMPRITASAKPGACWLLSEFEVPSTVCSRAWLASMHAFFQATTNLEARQLGPFADLIAESGWENTRRMTFADGSMSAGIWRTTFSPKLRENCGLNSLAKL</sequence>
<evidence type="ECO:0000313" key="2">
    <source>
        <dbReference type="EMBL" id="SVD60699.1"/>
    </source>
</evidence>
<dbReference type="EMBL" id="UINC01161478">
    <property type="protein sequence ID" value="SVD60699.1"/>
    <property type="molecule type" value="Genomic_DNA"/>
</dbReference>
<dbReference type="Gene3D" id="3.40.50.150">
    <property type="entry name" value="Vaccinia Virus protein VP39"/>
    <property type="match status" value="1"/>
</dbReference>
<organism evidence="2">
    <name type="scientific">marine metagenome</name>
    <dbReference type="NCBI Taxonomy" id="408172"/>
    <lineage>
        <taxon>unclassified sequences</taxon>
        <taxon>metagenomes</taxon>
        <taxon>ecological metagenomes</taxon>
    </lineage>
</organism>